<dbReference type="HOGENOM" id="CLU_3122061_0_0_11"/>
<organism evidence="1 2">
    <name type="scientific">Rhodococcus erythropolis (strain PR4 / NBRC 100887)</name>
    <dbReference type="NCBI Taxonomy" id="234621"/>
    <lineage>
        <taxon>Bacteria</taxon>
        <taxon>Bacillati</taxon>
        <taxon>Actinomycetota</taxon>
        <taxon>Actinomycetes</taxon>
        <taxon>Mycobacteriales</taxon>
        <taxon>Nocardiaceae</taxon>
        <taxon>Rhodococcus</taxon>
        <taxon>Rhodococcus erythropolis group</taxon>
    </lineage>
</organism>
<evidence type="ECO:0000313" key="1">
    <source>
        <dbReference type="EMBL" id="BAH34720.1"/>
    </source>
</evidence>
<gene>
    <name evidence="1" type="ordered locus">RER_40120</name>
</gene>
<dbReference type="Proteomes" id="UP000002204">
    <property type="component" value="Chromosome"/>
</dbReference>
<evidence type="ECO:0000313" key="2">
    <source>
        <dbReference type="Proteomes" id="UP000002204"/>
    </source>
</evidence>
<protein>
    <submittedName>
        <fullName evidence="1">Uncharacterized protein</fullName>
    </submittedName>
</protein>
<reference evidence="2" key="1">
    <citation type="submission" date="2005-03" db="EMBL/GenBank/DDBJ databases">
        <title>Comparison of the complete genome sequences of Rhodococcus erythropolis PR4 and Rhodococcus opacus B4.</title>
        <authorList>
            <person name="Takarada H."/>
            <person name="Sekine M."/>
            <person name="Hosoyama A."/>
            <person name="Yamada R."/>
            <person name="Fujisawa T."/>
            <person name="Omata S."/>
            <person name="Shimizu A."/>
            <person name="Tsukatani N."/>
            <person name="Tanikawa S."/>
            <person name="Fujita N."/>
            <person name="Harayama S."/>
        </authorList>
    </citation>
    <scope>NUCLEOTIDE SEQUENCE [LARGE SCALE GENOMIC DNA]</scope>
    <source>
        <strain evidence="2">PR4 / NBRC 100887</strain>
    </source>
</reference>
<dbReference type="KEGG" id="rer:RER_40120"/>
<accession>C1A285</accession>
<reference evidence="1 2" key="2">
    <citation type="journal article" date="2006" name="Environ. Microbiol.">
        <title>Sequence analysis of three plasmids harboured in Rhodococcus erythropolis strain PR4.</title>
        <authorList>
            <person name="Sekine M."/>
            <person name="Tanikawa S."/>
            <person name="Omata S."/>
            <person name="Saito M."/>
            <person name="Fujisawa T."/>
            <person name="Tsukatani N."/>
            <person name="Tajima T."/>
            <person name="Sekigawa T."/>
            <person name="Kosugi H."/>
            <person name="Matsuo Y."/>
            <person name="Nishiko R."/>
            <person name="Imamura K."/>
            <person name="Ito M."/>
            <person name="Narita H."/>
            <person name="Tago S."/>
            <person name="Fujita N."/>
            <person name="Harayama S."/>
        </authorList>
    </citation>
    <scope>NUCLEOTIDE SEQUENCE [LARGE SCALE GENOMIC DNA]</scope>
    <source>
        <strain evidence="2">PR4 / NBRC 100887</strain>
    </source>
</reference>
<name>C1A285_RHOE4</name>
<dbReference type="EMBL" id="AP008957">
    <property type="protein sequence ID" value="BAH34720.1"/>
    <property type="molecule type" value="Genomic_DNA"/>
</dbReference>
<proteinExistence type="predicted"/>
<dbReference type="AlphaFoldDB" id="C1A285"/>
<sequence length="50" mass="5668">MIRHFHPKRLNISKIRTLDTQSVNAAQFSVLFGNVHSVAYETNGQKVTGR</sequence>